<name>C4GLP5_9NEIS</name>
<dbReference type="Proteomes" id="UP000003009">
    <property type="component" value="Unassembled WGS sequence"/>
</dbReference>
<organism evidence="2 3">
    <name type="scientific">Kingella oralis ATCC 51147</name>
    <dbReference type="NCBI Taxonomy" id="629741"/>
    <lineage>
        <taxon>Bacteria</taxon>
        <taxon>Pseudomonadati</taxon>
        <taxon>Pseudomonadota</taxon>
        <taxon>Betaproteobacteria</taxon>
        <taxon>Neisseriales</taxon>
        <taxon>Neisseriaceae</taxon>
        <taxon>Kingella</taxon>
    </lineage>
</organism>
<keyword evidence="3" id="KW-1185">Reference proteome</keyword>
<evidence type="ECO:0000313" key="2">
    <source>
        <dbReference type="EMBL" id="EEP67046.1"/>
    </source>
</evidence>
<gene>
    <name evidence="2" type="ORF">GCWU000324_02616</name>
</gene>
<evidence type="ECO:0000313" key="3">
    <source>
        <dbReference type="Proteomes" id="UP000003009"/>
    </source>
</evidence>
<keyword evidence="1" id="KW-0812">Transmembrane</keyword>
<evidence type="ECO:0000256" key="1">
    <source>
        <dbReference type="SAM" id="Phobius"/>
    </source>
</evidence>
<proteinExistence type="predicted"/>
<feature type="transmembrane region" description="Helical" evidence="1">
    <location>
        <begin position="21"/>
        <end position="39"/>
    </location>
</feature>
<dbReference type="HOGENOM" id="CLU_3217418_0_0_4"/>
<dbReference type="EMBL" id="ACJW02000005">
    <property type="protein sequence ID" value="EEP67046.1"/>
    <property type="molecule type" value="Genomic_DNA"/>
</dbReference>
<keyword evidence="1" id="KW-0472">Membrane</keyword>
<sequence length="44" mass="5387">MSNRCLAYQIRLRNVTIIADSVKAFLLLWFMQFQAAYWYRWDAI</sequence>
<protein>
    <submittedName>
        <fullName evidence="2">Uncharacterized protein</fullName>
    </submittedName>
</protein>
<accession>C4GLP5</accession>
<keyword evidence="1" id="KW-1133">Transmembrane helix</keyword>
<reference evidence="2" key="1">
    <citation type="submission" date="2009-04" db="EMBL/GenBank/DDBJ databases">
        <authorList>
            <person name="Weinstock G."/>
            <person name="Sodergren E."/>
            <person name="Clifton S."/>
            <person name="Fulton L."/>
            <person name="Fulton B."/>
            <person name="Courtney L."/>
            <person name="Fronick C."/>
            <person name="Harrison M."/>
            <person name="Strong C."/>
            <person name="Farmer C."/>
            <person name="Delahaunty K."/>
            <person name="Markovic C."/>
            <person name="Hall O."/>
            <person name="Minx P."/>
            <person name="Tomlinson C."/>
            <person name="Mitreva M."/>
            <person name="Nelson J."/>
            <person name="Hou S."/>
            <person name="Wollam A."/>
            <person name="Pepin K.H."/>
            <person name="Johnson M."/>
            <person name="Bhonagiri V."/>
            <person name="Nash W.E."/>
            <person name="Warren W."/>
            <person name="Chinwalla A."/>
            <person name="Mardis E.R."/>
            <person name="Wilson R.K."/>
        </authorList>
    </citation>
    <scope>NUCLEOTIDE SEQUENCE [LARGE SCALE GENOMIC DNA]</scope>
    <source>
        <strain evidence="2">ATCC 51147</strain>
    </source>
</reference>
<dbReference type="AlphaFoldDB" id="C4GLP5"/>
<comment type="caution">
    <text evidence="2">The sequence shown here is derived from an EMBL/GenBank/DDBJ whole genome shotgun (WGS) entry which is preliminary data.</text>
</comment>